<evidence type="ECO:0000313" key="3">
    <source>
        <dbReference type="Proteomes" id="UP000019373"/>
    </source>
</evidence>
<sequence length="213" mass="23549">MSLNSRSFNIRLLRNPIIIDNDDNDDNNNSDLTARSNYTLPLMTIDDLVIRCKNTDKDTGGAAHTTIATSGPFSPEIPESDSAATWDEEMQGDPTTSPSGKRSRSLSGSEDDGETEGDGSPSSKRARSSLRPSEVTENQPRPAYDDRSPPGDQEYEVHQVVGEWGSGYEVTALTKIWLPKASVHPKLVRKYRAEQRAATRVQTRRSSRLQNRG</sequence>
<dbReference type="RefSeq" id="XP_007806295.1">
    <property type="nucleotide sequence ID" value="XM_007808104.1"/>
</dbReference>
<gene>
    <name evidence="2" type="ORF">EPUS_09456</name>
</gene>
<evidence type="ECO:0000313" key="2">
    <source>
        <dbReference type="EMBL" id="ERF68056.1"/>
    </source>
</evidence>
<dbReference type="GeneID" id="19244259"/>
<dbReference type="HOGENOM" id="CLU_1294396_0_0_1"/>
<organism evidence="2 3">
    <name type="scientific">Endocarpon pusillum (strain Z07020 / HMAS-L-300199)</name>
    <name type="common">Lichen-forming fungus</name>
    <dbReference type="NCBI Taxonomy" id="1263415"/>
    <lineage>
        <taxon>Eukaryota</taxon>
        <taxon>Fungi</taxon>
        <taxon>Dikarya</taxon>
        <taxon>Ascomycota</taxon>
        <taxon>Pezizomycotina</taxon>
        <taxon>Eurotiomycetes</taxon>
        <taxon>Chaetothyriomycetidae</taxon>
        <taxon>Verrucariales</taxon>
        <taxon>Verrucariaceae</taxon>
        <taxon>Endocarpon</taxon>
    </lineage>
</organism>
<evidence type="ECO:0000256" key="1">
    <source>
        <dbReference type="SAM" id="MobiDB-lite"/>
    </source>
</evidence>
<dbReference type="Proteomes" id="UP000019373">
    <property type="component" value="Unassembled WGS sequence"/>
</dbReference>
<protein>
    <submittedName>
        <fullName evidence="2">Uncharacterized protein</fullName>
    </submittedName>
</protein>
<dbReference type="OrthoDB" id="10543607at2759"/>
<dbReference type="EMBL" id="KE721548">
    <property type="protein sequence ID" value="ERF68056.1"/>
    <property type="molecule type" value="Genomic_DNA"/>
</dbReference>
<name>U1G8P4_ENDPU</name>
<keyword evidence="3" id="KW-1185">Reference proteome</keyword>
<dbReference type="AlphaFoldDB" id="U1G8P4"/>
<accession>U1G8P4</accession>
<feature type="region of interest" description="Disordered" evidence="1">
    <location>
        <begin position="57"/>
        <end position="154"/>
    </location>
</feature>
<reference evidence="3" key="1">
    <citation type="journal article" date="2014" name="BMC Genomics">
        <title>Genome characteristics reveal the impact of lichenization on lichen-forming fungus Endocarpon pusillum Hedwig (Verrucariales, Ascomycota).</title>
        <authorList>
            <person name="Wang Y.-Y."/>
            <person name="Liu B."/>
            <person name="Zhang X.-Y."/>
            <person name="Zhou Q.-M."/>
            <person name="Zhang T."/>
            <person name="Li H."/>
            <person name="Yu Y.-F."/>
            <person name="Zhang X.-L."/>
            <person name="Hao X.-Y."/>
            <person name="Wang M."/>
            <person name="Wang L."/>
            <person name="Wei J.-C."/>
        </authorList>
    </citation>
    <scope>NUCLEOTIDE SEQUENCE [LARGE SCALE GENOMIC DNA]</scope>
    <source>
        <strain evidence="3">Z07020 / HMAS-L-300199</strain>
    </source>
</reference>
<proteinExistence type="predicted"/>
<feature type="region of interest" description="Disordered" evidence="1">
    <location>
        <begin position="194"/>
        <end position="213"/>
    </location>
</feature>